<keyword evidence="3" id="KW-1185">Reference proteome</keyword>
<protein>
    <submittedName>
        <fullName evidence="2">Uncharacterized protein</fullName>
    </submittedName>
</protein>
<keyword evidence="1" id="KW-0175">Coiled coil</keyword>
<feature type="coiled-coil region" evidence="1">
    <location>
        <begin position="73"/>
        <end position="100"/>
    </location>
</feature>
<reference evidence="2" key="1">
    <citation type="journal article" date="2019" name="bioRxiv">
        <title>The Genome of the Zebra Mussel, Dreissena polymorpha: A Resource for Invasive Species Research.</title>
        <authorList>
            <person name="McCartney M.A."/>
            <person name="Auch B."/>
            <person name="Kono T."/>
            <person name="Mallez S."/>
            <person name="Zhang Y."/>
            <person name="Obille A."/>
            <person name="Becker A."/>
            <person name="Abrahante J.E."/>
            <person name="Garbe J."/>
            <person name="Badalamenti J.P."/>
            <person name="Herman A."/>
            <person name="Mangelson H."/>
            <person name="Liachko I."/>
            <person name="Sullivan S."/>
            <person name="Sone E.D."/>
            <person name="Koren S."/>
            <person name="Silverstein K.A.T."/>
            <person name="Beckman K.B."/>
            <person name="Gohl D.M."/>
        </authorList>
    </citation>
    <scope>NUCLEOTIDE SEQUENCE</scope>
    <source>
        <strain evidence="2">Duluth1</strain>
        <tissue evidence="2">Whole animal</tissue>
    </source>
</reference>
<sequence length="106" mass="12281">MSIIEDEMKTLKDEGDKIFKQTGGTYVSAVPKQSVADRNESRRVESESIFTVIFKLLREVFRMLKATPKSADVDEKLQRLDNFESKARNARKKLSEIQDKIDEKQK</sequence>
<dbReference type="EMBL" id="JAIWYP010000014">
    <property type="protein sequence ID" value="KAH3706836.1"/>
    <property type="molecule type" value="Genomic_DNA"/>
</dbReference>
<evidence type="ECO:0000256" key="1">
    <source>
        <dbReference type="SAM" id="Coils"/>
    </source>
</evidence>
<name>A0A9D3YXE1_DREPO</name>
<evidence type="ECO:0000313" key="3">
    <source>
        <dbReference type="Proteomes" id="UP000828390"/>
    </source>
</evidence>
<gene>
    <name evidence="2" type="ORF">DPMN_066226</name>
</gene>
<dbReference type="Proteomes" id="UP000828390">
    <property type="component" value="Unassembled WGS sequence"/>
</dbReference>
<accession>A0A9D3YXE1</accession>
<comment type="caution">
    <text evidence="2">The sequence shown here is derived from an EMBL/GenBank/DDBJ whole genome shotgun (WGS) entry which is preliminary data.</text>
</comment>
<organism evidence="2 3">
    <name type="scientific">Dreissena polymorpha</name>
    <name type="common">Zebra mussel</name>
    <name type="synonym">Mytilus polymorpha</name>
    <dbReference type="NCBI Taxonomy" id="45954"/>
    <lineage>
        <taxon>Eukaryota</taxon>
        <taxon>Metazoa</taxon>
        <taxon>Spiralia</taxon>
        <taxon>Lophotrochozoa</taxon>
        <taxon>Mollusca</taxon>
        <taxon>Bivalvia</taxon>
        <taxon>Autobranchia</taxon>
        <taxon>Heteroconchia</taxon>
        <taxon>Euheterodonta</taxon>
        <taxon>Imparidentia</taxon>
        <taxon>Neoheterodontei</taxon>
        <taxon>Myida</taxon>
        <taxon>Dreissenoidea</taxon>
        <taxon>Dreissenidae</taxon>
        <taxon>Dreissena</taxon>
    </lineage>
</organism>
<evidence type="ECO:0000313" key="2">
    <source>
        <dbReference type="EMBL" id="KAH3706836.1"/>
    </source>
</evidence>
<proteinExistence type="predicted"/>
<reference evidence="2" key="2">
    <citation type="submission" date="2020-11" db="EMBL/GenBank/DDBJ databases">
        <authorList>
            <person name="McCartney M.A."/>
            <person name="Auch B."/>
            <person name="Kono T."/>
            <person name="Mallez S."/>
            <person name="Becker A."/>
            <person name="Gohl D.M."/>
            <person name="Silverstein K.A.T."/>
            <person name="Koren S."/>
            <person name="Bechman K.B."/>
            <person name="Herman A."/>
            <person name="Abrahante J.E."/>
            <person name="Garbe J."/>
        </authorList>
    </citation>
    <scope>NUCLEOTIDE SEQUENCE</scope>
    <source>
        <strain evidence="2">Duluth1</strain>
        <tissue evidence="2">Whole animal</tissue>
    </source>
</reference>
<dbReference type="AlphaFoldDB" id="A0A9D3YXE1"/>